<dbReference type="AlphaFoldDB" id="A0A7C2NXX1"/>
<accession>A0A7C2NXX1</accession>
<dbReference type="Pfam" id="PF00370">
    <property type="entry name" value="FGGY_N"/>
    <property type="match status" value="1"/>
</dbReference>
<gene>
    <name evidence="5" type="ORF">ENQ76_12175</name>
</gene>
<evidence type="ECO:0000259" key="4">
    <source>
        <dbReference type="Pfam" id="PF00370"/>
    </source>
</evidence>
<keyword evidence="2" id="KW-0808">Transferase</keyword>
<proteinExistence type="inferred from homology"/>
<dbReference type="InterPro" id="IPR043129">
    <property type="entry name" value="ATPase_NBD"/>
</dbReference>
<organism evidence="5">
    <name type="scientific">Schlesneria paludicola</name>
    <dbReference type="NCBI Taxonomy" id="360056"/>
    <lineage>
        <taxon>Bacteria</taxon>
        <taxon>Pseudomonadati</taxon>
        <taxon>Planctomycetota</taxon>
        <taxon>Planctomycetia</taxon>
        <taxon>Planctomycetales</taxon>
        <taxon>Planctomycetaceae</taxon>
        <taxon>Schlesneria</taxon>
    </lineage>
</organism>
<evidence type="ECO:0000256" key="3">
    <source>
        <dbReference type="ARBA" id="ARBA00022777"/>
    </source>
</evidence>
<name>A0A7C2NXX1_9PLAN</name>
<sequence>MKALGLDIGSSTIKGAVLNLDQGAIGASVSVPFPAPDPGLPPGWFEVSPEGIETAVRNVLQALLEQVSSPVGLYVSGQMGGVLVVDHDGRPLSNYISWRDQRSLQPLSDAGRNVLDEIRARWDDRLFSSLGNELQAGSTTALLFWLTQRQLLPSRGIPVSVGDYVVGRLCGQQPAMHVTHAIGLLDLAAVDWHRTALAQLGLDSVALPALATEIQSRGWAHIAGRRFPVCGAYGDQQCALRGAGLSRGELSLNISTGSQVSQRVDRFLPGNYQTRMYFDGDWLNTVTHLPAGRSLNALVDLLTELAGAEGVALRDPWGYLIRQAADIPHTDLEVDLAFFAGPLGYGGRISGITTENLTAGHLFHAAFRQMADNYARCAAWLDPDRSATAIVLSGGMTRSNPLLRRLIAERFPQLLRESDGEETLLGLLDLARSATAAV</sequence>
<evidence type="ECO:0000256" key="1">
    <source>
        <dbReference type="ARBA" id="ARBA00009156"/>
    </source>
</evidence>
<dbReference type="GO" id="GO:0005975">
    <property type="term" value="P:carbohydrate metabolic process"/>
    <property type="evidence" value="ECO:0007669"/>
    <property type="project" value="InterPro"/>
</dbReference>
<dbReference type="SUPFAM" id="SSF53067">
    <property type="entry name" value="Actin-like ATPase domain"/>
    <property type="match status" value="2"/>
</dbReference>
<dbReference type="CDD" id="cd07777">
    <property type="entry name" value="ASKHA_NBD_FGGY_SHK"/>
    <property type="match status" value="1"/>
</dbReference>
<dbReference type="Gene3D" id="3.30.420.40">
    <property type="match status" value="2"/>
</dbReference>
<protein>
    <recommendedName>
        <fullName evidence="4">Carbohydrate kinase FGGY N-terminal domain-containing protein</fullName>
    </recommendedName>
</protein>
<evidence type="ECO:0000313" key="5">
    <source>
        <dbReference type="EMBL" id="HEN16210.1"/>
    </source>
</evidence>
<evidence type="ECO:0000256" key="2">
    <source>
        <dbReference type="ARBA" id="ARBA00022679"/>
    </source>
</evidence>
<dbReference type="EMBL" id="DSOK01000340">
    <property type="protein sequence ID" value="HEN16210.1"/>
    <property type="molecule type" value="Genomic_DNA"/>
</dbReference>
<dbReference type="PANTHER" id="PTHR43095">
    <property type="entry name" value="SUGAR KINASE"/>
    <property type="match status" value="1"/>
</dbReference>
<dbReference type="InterPro" id="IPR018484">
    <property type="entry name" value="FGGY_N"/>
</dbReference>
<feature type="domain" description="Carbohydrate kinase FGGY N-terminal" evidence="4">
    <location>
        <begin position="3"/>
        <end position="240"/>
    </location>
</feature>
<dbReference type="InterPro" id="IPR050406">
    <property type="entry name" value="FGGY_Carb_Kinase"/>
</dbReference>
<dbReference type="GO" id="GO:0016301">
    <property type="term" value="F:kinase activity"/>
    <property type="evidence" value="ECO:0007669"/>
    <property type="project" value="UniProtKB-KW"/>
</dbReference>
<comment type="caution">
    <text evidence="5">The sequence shown here is derived from an EMBL/GenBank/DDBJ whole genome shotgun (WGS) entry which is preliminary data.</text>
</comment>
<reference evidence="5" key="1">
    <citation type="journal article" date="2020" name="mSystems">
        <title>Genome- and Community-Level Interaction Insights into Carbon Utilization and Element Cycling Functions of Hydrothermarchaeota in Hydrothermal Sediment.</title>
        <authorList>
            <person name="Zhou Z."/>
            <person name="Liu Y."/>
            <person name="Xu W."/>
            <person name="Pan J."/>
            <person name="Luo Z.H."/>
            <person name="Li M."/>
        </authorList>
    </citation>
    <scope>NUCLEOTIDE SEQUENCE [LARGE SCALE GENOMIC DNA]</scope>
    <source>
        <strain evidence="5">SpSt-339</strain>
    </source>
</reference>
<comment type="similarity">
    <text evidence="1">Belongs to the FGGY kinase family.</text>
</comment>
<keyword evidence="3" id="KW-0418">Kinase</keyword>